<name>A0ABX8Z803_9NEIS</name>
<dbReference type="EMBL" id="CP081150">
    <property type="protein sequence ID" value="QZA78721.1"/>
    <property type="molecule type" value="Genomic_DNA"/>
</dbReference>
<gene>
    <name evidence="1" type="ORF">K4H28_04735</name>
</gene>
<keyword evidence="2" id="KW-1185">Reference proteome</keyword>
<sequence length="136" mass="16054">MQLHYKKRRDYKYTLAKQYIFETEWDNAPEINTRFIQLNKQGQLILHAAYSWDGASGPMPDFSSIIRASLIHDALYQLMREQHLPLSYRLAADRLLYTLCLADGMNPLLARWVYFCVRCFGHNHAQNDLIILNPRH</sequence>
<evidence type="ECO:0000313" key="1">
    <source>
        <dbReference type="EMBL" id="QZA78721.1"/>
    </source>
</evidence>
<reference evidence="1 2" key="1">
    <citation type="submission" date="2021-08" db="EMBL/GenBank/DDBJ databases">
        <title>complete genome sequencing of Deefgea sp. D25.</title>
        <authorList>
            <person name="Bae J.-W."/>
            <person name="Gim D.-H."/>
        </authorList>
    </citation>
    <scope>NUCLEOTIDE SEQUENCE [LARGE SCALE GENOMIC DNA]</scope>
    <source>
        <strain evidence="1 2">D25</strain>
    </source>
</reference>
<protein>
    <submittedName>
        <fullName evidence="1">DUF1353 domain-containing protein</fullName>
    </submittedName>
</protein>
<dbReference type="RefSeq" id="WP_221007243.1">
    <property type="nucleotide sequence ID" value="NZ_CP081150.1"/>
</dbReference>
<accession>A0ABX8Z803</accession>
<organism evidence="1 2">
    <name type="scientific">Deefgea tanakiae</name>
    <dbReference type="NCBI Taxonomy" id="2865840"/>
    <lineage>
        <taxon>Bacteria</taxon>
        <taxon>Pseudomonadati</taxon>
        <taxon>Pseudomonadota</taxon>
        <taxon>Betaproteobacteria</taxon>
        <taxon>Neisseriales</taxon>
        <taxon>Chitinibacteraceae</taxon>
        <taxon>Deefgea</taxon>
    </lineage>
</organism>
<proteinExistence type="predicted"/>
<evidence type="ECO:0000313" key="2">
    <source>
        <dbReference type="Proteomes" id="UP000825679"/>
    </source>
</evidence>
<dbReference type="Proteomes" id="UP000825679">
    <property type="component" value="Chromosome"/>
</dbReference>